<dbReference type="Pfam" id="PF13639">
    <property type="entry name" value="zf-RING_2"/>
    <property type="match status" value="1"/>
</dbReference>
<feature type="region of interest" description="Disordered" evidence="2">
    <location>
        <begin position="199"/>
        <end position="288"/>
    </location>
</feature>
<evidence type="ECO:0000256" key="1">
    <source>
        <dbReference type="PROSITE-ProRule" id="PRU00175"/>
    </source>
</evidence>
<sequence length="446" mass="47855">MTRIEAPASGGIDAGALACALLAPLPAVLHSSALQFARLLEQYRRNGTRAPPLDEVALVDLLQRAPAALERVPGWLRDLRDRRPEQLLQIRQHLQAALQPLHGAVSSSSQLLLRFLVQDAPEVLVLGALLGVHALSHTDTLALAGQLARRTGAAPITPTDSPSLAPAPALGLASGELGRVSSLPDLASLRALADLEPNAAGEASDPAGGARFALGDRDSSSSDLPASLLGGIQTEPPSPVGFFPPAADQGADGHTSAKCYAPTEKLPPLSDSEPEDTGSGKPVLGPEDEVYDPEMCERNNMHIKALARLGYVSWFVNILFNQAANRGKQVPKLSKNRGCNPRIRPLAPPRAVVPENHVCVICIEDVRLTHLSVQLYFCGHVFHSGCMVDLLQSNPIAPCPCCRTPLHPKERRVPRLTLNDSELRTHIRHMQHQAQQAQQQRSRAQT</sequence>
<keyword evidence="1" id="KW-0479">Metal-binding</keyword>
<evidence type="ECO:0000256" key="2">
    <source>
        <dbReference type="SAM" id="MobiDB-lite"/>
    </source>
</evidence>
<name>A0A058ZEN2_FONAL</name>
<keyword evidence="1" id="KW-0863">Zinc-finger</keyword>
<evidence type="ECO:0000313" key="5">
    <source>
        <dbReference type="Proteomes" id="UP000030693"/>
    </source>
</evidence>
<dbReference type="GO" id="GO:0008270">
    <property type="term" value="F:zinc ion binding"/>
    <property type="evidence" value="ECO:0007669"/>
    <property type="project" value="UniProtKB-KW"/>
</dbReference>
<keyword evidence="5" id="KW-1185">Reference proteome</keyword>
<dbReference type="EMBL" id="KB932201">
    <property type="protein sequence ID" value="KCV72829.1"/>
    <property type="molecule type" value="Genomic_DNA"/>
</dbReference>
<evidence type="ECO:0000313" key="4">
    <source>
        <dbReference type="EMBL" id="KCV72829.1"/>
    </source>
</evidence>
<accession>A0A058ZEN2</accession>
<evidence type="ECO:0000259" key="3">
    <source>
        <dbReference type="PROSITE" id="PS50089"/>
    </source>
</evidence>
<keyword evidence="1" id="KW-0862">Zinc</keyword>
<dbReference type="SUPFAM" id="SSF57850">
    <property type="entry name" value="RING/U-box"/>
    <property type="match status" value="1"/>
</dbReference>
<dbReference type="Gene3D" id="3.30.40.10">
    <property type="entry name" value="Zinc/RING finger domain, C3HC4 (zinc finger)"/>
    <property type="match status" value="1"/>
</dbReference>
<dbReference type="PROSITE" id="PS50089">
    <property type="entry name" value="ZF_RING_2"/>
    <property type="match status" value="1"/>
</dbReference>
<dbReference type="AlphaFoldDB" id="A0A058ZEN2"/>
<dbReference type="InterPro" id="IPR013083">
    <property type="entry name" value="Znf_RING/FYVE/PHD"/>
</dbReference>
<gene>
    <name evidence="4" type="ORF">H696_00405</name>
</gene>
<dbReference type="InterPro" id="IPR001841">
    <property type="entry name" value="Znf_RING"/>
</dbReference>
<proteinExistence type="predicted"/>
<dbReference type="OrthoDB" id="411372at2759"/>
<protein>
    <recommendedName>
        <fullName evidence="3">RING-type domain-containing protein</fullName>
    </recommendedName>
</protein>
<dbReference type="Proteomes" id="UP000030693">
    <property type="component" value="Unassembled WGS sequence"/>
</dbReference>
<dbReference type="GeneID" id="20525130"/>
<reference evidence="4" key="1">
    <citation type="submission" date="2013-04" db="EMBL/GenBank/DDBJ databases">
        <title>The Genome Sequence of Fonticula alba ATCC 38817.</title>
        <authorList>
            <consortium name="The Broad Institute Genomics Platform"/>
            <person name="Russ C."/>
            <person name="Cuomo C."/>
            <person name="Burger G."/>
            <person name="Gray M.W."/>
            <person name="Holland P.W.H."/>
            <person name="King N."/>
            <person name="Lang F.B.F."/>
            <person name="Roger A.J."/>
            <person name="Ruiz-Trillo I."/>
            <person name="Brown M."/>
            <person name="Walker B."/>
            <person name="Young S."/>
            <person name="Zeng Q."/>
            <person name="Gargeya S."/>
            <person name="Fitzgerald M."/>
            <person name="Haas B."/>
            <person name="Abouelleil A."/>
            <person name="Allen A.W."/>
            <person name="Alvarado L."/>
            <person name="Arachchi H.M."/>
            <person name="Berlin A.M."/>
            <person name="Chapman S.B."/>
            <person name="Gainer-Dewar J."/>
            <person name="Goldberg J."/>
            <person name="Griggs A."/>
            <person name="Gujja S."/>
            <person name="Hansen M."/>
            <person name="Howarth C."/>
            <person name="Imamovic A."/>
            <person name="Ireland A."/>
            <person name="Larimer J."/>
            <person name="McCowan C."/>
            <person name="Murphy C."/>
            <person name="Pearson M."/>
            <person name="Poon T.W."/>
            <person name="Priest M."/>
            <person name="Roberts A."/>
            <person name="Saif S."/>
            <person name="Shea T."/>
            <person name="Sisk P."/>
            <person name="Sykes S."/>
            <person name="Wortman J."/>
            <person name="Nusbaum C."/>
            <person name="Birren B."/>
        </authorList>
    </citation>
    <scope>NUCLEOTIDE SEQUENCE [LARGE SCALE GENOMIC DNA]</scope>
    <source>
        <strain evidence="4">ATCC 38817</strain>
    </source>
</reference>
<feature type="domain" description="RING-type" evidence="3">
    <location>
        <begin position="359"/>
        <end position="403"/>
    </location>
</feature>
<dbReference type="RefSeq" id="XP_009492530.1">
    <property type="nucleotide sequence ID" value="XM_009494255.1"/>
</dbReference>
<organism evidence="4">
    <name type="scientific">Fonticula alba</name>
    <name type="common">Slime mold</name>
    <dbReference type="NCBI Taxonomy" id="691883"/>
    <lineage>
        <taxon>Eukaryota</taxon>
        <taxon>Rotosphaerida</taxon>
        <taxon>Fonticulaceae</taxon>
        <taxon>Fonticula</taxon>
    </lineage>
</organism>